<protein>
    <submittedName>
        <fullName evidence="2">F-box domain-containing protein</fullName>
    </submittedName>
</protein>
<name>A0AAF3J3D8_9BILA</name>
<sequence>MEDNVEDLWILLDEGIPSRYPLAGCYLEISQKDDKRGLTKVLAKNRDLIRIYDQEILSPIFDSILLTPSINKEKLKGIEKFFRSSQFQCFKKRVDSKSELLFLFVEEKKRIHLYAKCQLADSPFLAERILPFLEFPSVIKTLIYQKLSTISRFRLLKANHQLRNIILTNGAFPKIVWSLRIDRGQEIRIQSTADSRPYEFQSEENFIDLCRAIQGVDSLTVADWDAQLLPLRELFPNLRHIKYFICPKESSFPNLANFFNESKADVFGETDLRFKREPGALEFEKNPFKDCCRIRVDGVIGILEFLRGIKVEVLEVSPRQKDQLEEMRFLIDHGIPSAHPCSYLQLYGSKMNTVNGGELIELCKEQKNIILSVDLSDKLLDSFKSFTEIFTGIDPRDLPIVFSFSKCFNPKICHYLLVAVNEYIYLLMQQSNE</sequence>
<reference evidence="2" key="1">
    <citation type="submission" date="2024-02" db="UniProtKB">
        <authorList>
            <consortium name="WormBaseParasite"/>
        </authorList>
    </citation>
    <scope>IDENTIFICATION</scope>
</reference>
<dbReference type="AlphaFoldDB" id="A0AAF3J3D8"/>
<organism evidence="1 2">
    <name type="scientific">Mesorhabditis belari</name>
    <dbReference type="NCBI Taxonomy" id="2138241"/>
    <lineage>
        <taxon>Eukaryota</taxon>
        <taxon>Metazoa</taxon>
        <taxon>Ecdysozoa</taxon>
        <taxon>Nematoda</taxon>
        <taxon>Chromadorea</taxon>
        <taxon>Rhabditida</taxon>
        <taxon>Rhabditina</taxon>
        <taxon>Rhabditomorpha</taxon>
        <taxon>Rhabditoidea</taxon>
        <taxon>Rhabditidae</taxon>
        <taxon>Mesorhabditinae</taxon>
        <taxon>Mesorhabditis</taxon>
    </lineage>
</organism>
<dbReference type="Proteomes" id="UP000887575">
    <property type="component" value="Unassembled WGS sequence"/>
</dbReference>
<keyword evidence="1" id="KW-1185">Reference proteome</keyword>
<evidence type="ECO:0000313" key="2">
    <source>
        <dbReference type="WBParaSite" id="MBELARI_LOCUS13699"/>
    </source>
</evidence>
<proteinExistence type="predicted"/>
<accession>A0AAF3J3D8</accession>
<evidence type="ECO:0000313" key="1">
    <source>
        <dbReference type="Proteomes" id="UP000887575"/>
    </source>
</evidence>
<dbReference type="WBParaSite" id="MBELARI_LOCUS13699">
    <property type="protein sequence ID" value="MBELARI_LOCUS13699"/>
    <property type="gene ID" value="MBELARI_LOCUS13699"/>
</dbReference>